<evidence type="ECO:0000256" key="4">
    <source>
        <dbReference type="ARBA" id="ARBA00023136"/>
    </source>
</evidence>
<dbReference type="EMBL" id="AP018711">
    <property type="protein sequence ID" value="BBE35857.1"/>
    <property type="molecule type" value="Genomic_DNA"/>
</dbReference>
<dbReference type="InterPro" id="IPR012556">
    <property type="entry name" value="Entericidin"/>
</dbReference>
<dbReference type="GO" id="GO:0016020">
    <property type="term" value="C:membrane"/>
    <property type="evidence" value="ECO:0007669"/>
    <property type="project" value="InterPro"/>
</dbReference>
<evidence type="ECO:0000313" key="7">
    <source>
        <dbReference type="EMBL" id="BBE35857.1"/>
    </source>
</evidence>
<gene>
    <name evidence="7" type="ORF">SmB9_35150</name>
</gene>
<proteinExistence type="inferred from homology"/>
<evidence type="ECO:0000313" key="8">
    <source>
        <dbReference type="Proteomes" id="UP000275727"/>
    </source>
</evidence>
<comment type="similarity">
    <text evidence="1">Belongs to the EcnA/EcnB lipoprotein family.</text>
</comment>
<keyword evidence="5" id="KW-0564">Palmitate</keyword>
<evidence type="ECO:0000256" key="6">
    <source>
        <dbReference type="ARBA" id="ARBA00023288"/>
    </source>
</evidence>
<accession>A0AAD1D8G9</accession>
<dbReference type="KEGG" id="smic:SmB9_35150"/>
<evidence type="ECO:0000256" key="3">
    <source>
        <dbReference type="ARBA" id="ARBA00022729"/>
    </source>
</evidence>
<name>A0AAD1D8G9_SPHMI</name>
<keyword evidence="2" id="KW-1003">Cell membrane</keyword>
<keyword evidence="4" id="KW-0472">Membrane</keyword>
<sequence length="62" mass="6689">MKPIEAPTVFHGQFIWRRNMRTKTGTKLAVIMALLAITACNTVEGVGKDVQSAGETVEDAAN</sequence>
<protein>
    <recommendedName>
        <fullName evidence="9">Small secreted protein</fullName>
    </recommendedName>
</protein>
<dbReference type="GO" id="GO:0009636">
    <property type="term" value="P:response to toxic substance"/>
    <property type="evidence" value="ECO:0007669"/>
    <property type="project" value="InterPro"/>
</dbReference>
<keyword evidence="6" id="KW-0449">Lipoprotein</keyword>
<organism evidence="7 8">
    <name type="scientific">Sphingosinicella microcystinivorans</name>
    <dbReference type="NCBI Taxonomy" id="335406"/>
    <lineage>
        <taxon>Bacteria</taxon>
        <taxon>Pseudomonadati</taxon>
        <taxon>Pseudomonadota</taxon>
        <taxon>Alphaproteobacteria</taxon>
        <taxon>Sphingomonadales</taxon>
        <taxon>Sphingosinicellaceae</taxon>
        <taxon>Sphingosinicella</taxon>
    </lineage>
</organism>
<evidence type="ECO:0000256" key="2">
    <source>
        <dbReference type="ARBA" id="ARBA00022475"/>
    </source>
</evidence>
<evidence type="ECO:0000256" key="5">
    <source>
        <dbReference type="ARBA" id="ARBA00023139"/>
    </source>
</evidence>
<reference evidence="7 8" key="1">
    <citation type="submission" date="2018-06" db="EMBL/GenBank/DDBJ databases">
        <title>Complete Genome Sequence of the Microcystin-Degrading Bacterium Sphingosinicella microcystinivorans Strain B-9.</title>
        <authorList>
            <person name="Jin H."/>
            <person name="Nishizawa T."/>
            <person name="Guo Y."/>
            <person name="Nishizawa A."/>
            <person name="Park H."/>
            <person name="Kato H."/>
            <person name="Tsuji K."/>
            <person name="Harada K."/>
        </authorList>
    </citation>
    <scope>NUCLEOTIDE SEQUENCE [LARGE SCALE GENOMIC DNA]</scope>
    <source>
        <strain evidence="7 8">B9</strain>
    </source>
</reference>
<evidence type="ECO:0000256" key="1">
    <source>
        <dbReference type="ARBA" id="ARBA00010296"/>
    </source>
</evidence>
<dbReference type="Proteomes" id="UP000275727">
    <property type="component" value="Chromosome"/>
</dbReference>
<keyword evidence="3" id="KW-0732">Signal</keyword>
<dbReference type="AlphaFoldDB" id="A0AAD1D8G9"/>
<evidence type="ECO:0008006" key="9">
    <source>
        <dbReference type="Google" id="ProtNLM"/>
    </source>
</evidence>
<dbReference type="Pfam" id="PF08085">
    <property type="entry name" value="Entericidin"/>
    <property type="match status" value="1"/>
</dbReference>